<keyword evidence="7" id="KW-0732">Signal</keyword>
<keyword evidence="19" id="KW-1185">Reference proteome</keyword>
<dbReference type="PROSITE" id="PS51257">
    <property type="entry name" value="PROKAR_LIPOPROTEIN"/>
    <property type="match status" value="1"/>
</dbReference>
<dbReference type="InterPro" id="IPR049712">
    <property type="entry name" value="Poly_export"/>
</dbReference>
<evidence type="ECO:0000256" key="10">
    <source>
        <dbReference type="ARBA" id="ARBA00023114"/>
    </source>
</evidence>
<evidence type="ECO:0000256" key="14">
    <source>
        <dbReference type="ARBA" id="ARBA00023288"/>
    </source>
</evidence>
<evidence type="ECO:0000313" key="18">
    <source>
        <dbReference type="EMBL" id="QOW10571.1"/>
    </source>
</evidence>
<evidence type="ECO:0000256" key="7">
    <source>
        <dbReference type="ARBA" id="ARBA00022729"/>
    </source>
</evidence>
<feature type="domain" description="Polysaccharide export protein N-terminal" evidence="16">
    <location>
        <begin position="48"/>
        <end position="140"/>
    </location>
</feature>
<keyword evidence="5" id="KW-0762">Sugar transport</keyword>
<dbReference type="GO" id="GO:0006811">
    <property type="term" value="P:monoatomic ion transport"/>
    <property type="evidence" value="ECO:0007669"/>
    <property type="project" value="UniProtKB-KW"/>
</dbReference>
<keyword evidence="13" id="KW-0998">Cell outer membrane</keyword>
<evidence type="ECO:0000256" key="3">
    <source>
        <dbReference type="ARBA" id="ARBA00022448"/>
    </source>
</evidence>
<evidence type="ECO:0000256" key="15">
    <source>
        <dbReference type="SAM" id="Phobius"/>
    </source>
</evidence>
<organism evidence="18 19">
    <name type="scientific">Kaistella flava</name>
    <name type="common">ex Peng et al. 2021</name>
    <dbReference type="NCBI Taxonomy" id="2038776"/>
    <lineage>
        <taxon>Bacteria</taxon>
        <taxon>Pseudomonadati</taxon>
        <taxon>Bacteroidota</taxon>
        <taxon>Flavobacteriia</taxon>
        <taxon>Flavobacteriales</taxon>
        <taxon>Weeksellaceae</taxon>
        <taxon>Chryseobacterium group</taxon>
        <taxon>Kaistella</taxon>
    </lineage>
</organism>
<evidence type="ECO:0000313" key="19">
    <source>
        <dbReference type="Proteomes" id="UP000594195"/>
    </source>
</evidence>
<sequence>MNKNILLSFFCVLLLLSSCKTKDKASELNYMQNIEEIATEASLNYHTSTIQKGDQLLIFVSAKNMEVVRPFNQNYYNSQSVTTVSSPNTEKNYLVDASGNIDFPVLGELNTTGKTLEDFKSELVEKISSYVKNPIISLKLANFKVTILGEVNRPGQYTIPDIQPSILNAIGLAGDLTIYGKRNNVMLVRNENGKITKQRVDLMDPDFINSSAFLLKQGDVIYVSSNNTKDKISRQDPNTGIYIAIAGTIIGLAGIFITIFKK</sequence>
<evidence type="ECO:0000256" key="11">
    <source>
        <dbReference type="ARBA" id="ARBA00023136"/>
    </source>
</evidence>
<dbReference type="Pfam" id="PF22461">
    <property type="entry name" value="SLBB_2"/>
    <property type="match status" value="1"/>
</dbReference>
<feature type="transmembrane region" description="Helical" evidence="15">
    <location>
        <begin position="241"/>
        <end position="260"/>
    </location>
</feature>
<keyword evidence="9" id="KW-0406">Ion transport</keyword>
<dbReference type="PANTHER" id="PTHR33619">
    <property type="entry name" value="POLYSACCHARIDE EXPORT PROTEIN GFCE-RELATED"/>
    <property type="match status" value="1"/>
</dbReference>
<dbReference type="Pfam" id="PF02563">
    <property type="entry name" value="Poly_export"/>
    <property type="match status" value="1"/>
</dbReference>
<keyword evidence="14" id="KW-0449">Lipoprotein</keyword>
<gene>
    <name evidence="18" type="ORF">Q73A0000_09395</name>
</gene>
<dbReference type="AlphaFoldDB" id="A0A7M2Y8U8"/>
<keyword evidence="8" id="KW-0625">Polysaccharide transport</keyword>
<dbReference type="KEGG" id="kfa:Q73A0000_09395"/>
<evidence type="ECO:0000256" key="13">
    <source>
        <dbReference type="ARBA" id="ARBA00023237"/>
    </source>
</evidence>
<dbReference type="PANTHER" id="PTHR33619:SF3">
    <property type="entry name" value="POLYSACCHARIDE EXPORT PROTEIN GFCE-RELATED"/>
    <property type="match status" value="1"/>
</dbReference>
<keyword evidence="3" id="KW-0813">Transport</keyword>
<proteinExistence type="inferred from homology"/>
<evidence type="ECO:0000256" key="9">
    <source>
        <dbReference type="ARBA" id="ARBA00023065"/>
    </source>
</evidence>
<evidence type="ECO:0000256" key="1">
    <source>
        <dbReference type="ARBA" id="ARBA00004571"/>
    </source>
</evidence>
<evidence type="ECO:0000256" key="12">
    <source>
        <dbReference type="ARBA" id="ARBA00023139"/>
    </source>
</evidence>
<protein>
    <submittedName>
        <fullName evidence="18">Polysaccharide export protein</fullName>
    </submittedName>
</protein>
<keyword evidence="15" id="KW-1133">Transmembrane helix</keyword>
<evidence type="ECO:0000256" key="8">
    <source>
        <dbReference type="ARBA" id="ARBA00023047"/>
    </source>
</evidence>
<dbReference type="GO" id="GO:0015288">
    <property type="term" value="F:porin activity"/>
    <property type="evidence" value="ECO:0007669"/>
    <property type="project" value="UniProtKB-KW"/>
</dbReference>
<evidence type="ECO:0000259" key="16">
    <source>
        <dbReference type="Pfam" id="PF02563"/>
    </source>
</evidence>
<feature type="domain" description="SLBB" evidence="17">
    <location>
        <begin position="144"/>
        <end position="223"/>
    </location>
</feature>
<evidence type="ECO:0000256" key="2">
    <source>
        <dbReference type="ARBA" id="ARBA00009450"/>
    </source>
</evidence>
<keyword evidence="4" id="KW-1134">Transmembrane beta strand</keyword>
<keyword evidence="6 15" id="KW-0812">Transmembrane</keyword>
<evidence type="ECO:0000256" key="4">
    <source>
        <dbReference type="ARBA" id="ARBA00022452"/>
    </source>
</evidence>
<evidence type="ECO:0000256" key="5">
    <source>
        <dbReference type="ARBA" id="ARBA00022597"/>
    </source>
</evidence>
<dbReference type="GO" id="GO:0015159">
    <property type="term" value="F:polysaccharide transmembrane transporter activity"/>
    <property type="evidence" value="ECO:0007669"/>
    <property type="project" value="InterPro"/>
</dbReference>
<keyword evidence="12" id="KW-0564">Palmitate</keyword>
<reference evidence="18 19" key="1">
    <citation type="submission" date="2019-05" db="EMBL/GenBank/DDBJ databases">
        <title>Chryseobacterium sp. isolated from King George Island, maritime Antarctica.</title>
        <authorList>
            <person name="Peng X."/>
        </authorList>
    </citation>
    <scope>NUCLEOTIDE SEQUENCE [LARGE SCALE GENOMIC DNA]</scope>
    <source>
        <strain evidence="18 19">7-3A</strain>
    </source>
</reference>
<dbReference type="EMBL" id="CP040442">
    <property type="protein sequence ID" value="QOW10571.1"/>
    <property type="molecule type" value="Genomic_DNA"/>
</dbReference>
<keyword evidence="10" id="KW-0626">Porin</keyword>
<dbReference type="Gene3D" id="3.10.560.10">
    <property type="entry name" value="Outer membrane lipoprotein wza domain like"/>
    <property type="match status" value="1"/>
</dbReference>
<evidence type="ECO:0000259" key="17">
    <source>
        <dbReference type="Pfam" id="PF22461"/>
    </source>
</evidence>
<dbReference type="InterPro" id="IPR003715">
    <property type="entry name" value="Poly_export_N"/>
</dbReference>
<comment type="subcellular location">
    <subcellularLocation>
        <location evidence="1">Cell outer membrane</location>
        <topology evidence="1">Multi-pass membrane protein</topology>
    </subcellularLocation>
</comment>
<dbReference type="GO" id="GO:0009279">
    <property type="term" value="C:cell outer membrane"/>
    <property type="evidence" value="ECO:0007669"/>
    <property type="project" value="UniProtKB-SubCell"/>
</dbReference>
<name>A0A7M2Y8U8_9FLAO</name>
<dbReference type="Proteomes" id="UP000594195">
    <property type="component" value="Chromosome"/>
</dbReference>
<accession>A0A7M2Y8U8</accession>
<comment type="similarity">
    <text evidence="2">Belongs to the BexD/CtrA/VexA family.</text>
</comment>
<dbReference type="GO" id="GO:0046930">
    <property type="term" value="C:pore complex"/>
    <property type="evidence" value="ECO:0007669"/>
    <property type="project" value="UniProtKB-KW"/>
</dbReference>
<dbReference type="RefSeq" id="WP_193810735.1">
    <property type="nucleotide sequence ID" value="NZ_CP040442.1"/>
</dbReference>
<evidence type="ECO:0000256" key="6">
    <source>
        <dbReference type="ARBA" id="ARBA00022692"/>
    </source>
</evidence>
<dbReference type="InterPro" id="IPR054765">
    <property type="entry name" value="SLBB_dom"/>
</dbReference>
<keyword evidence="11 15" id="KW-0472">Membrane</keyword>